<dbReference type="InterPro" id="IPR051782">
    <property type="entry name" value="ABC_Transporter_VariousFunc"/>
</dbReference>
<dbReference type="RefSeq" id="WP_120204745.1">
    <property type="nucleotide sequence ID" value="NZ_CP032514.1"/>
</dbReference>
<dbReference type="InterPro" id="IPR003439">
    <property type="entry name" value="ABC_transporter-like_ATP-bd"/>
</dbReference>
<evidence type="ECO:0000256" key="4">
    <source>
        <dbReference type="SAM" id="MobiDB-lite"/>
    </source>
</evidence>
<sequence>MTFAYSEDDPPVFTDLSMRFPREGLVALQAPNGSGKSTLVELVSGYLRPGAGRVLVCGHDASSPSARPWRRVVRTRPALYPAMSVYDHLAFSSQLAGSRLHGVLERAGRYRLEDWLDTRADELSSGTERKLWLLMCTLGNFDVVMLDEPFIALDDQARAELNREMCQWREEGRLVVVAAHGSPDGFQPTTTLRLPAPRTTEKDKKE</sequence>
<keyword evidence="1" id="KW-0813">Transport</keyword>
<dbReference type="Gene3D" id="3.40.50.300">
    <property type="entry name" value="P-loop containing nucleotide triphosphate hydrolases"/>
    <property type="match status" value="1"/>
</dbReference>
<dbReference type="InterPro" id="IPR003593">
    <property type="entry name" value="AAA+_ATPase"/>
</dbReference>
<feature type="domain" description="ABC transporter" evidence="5">
    <location>
        <begin position="1"/>
        <end position="199"/>
    </location>
</feature>
<dbReference type="PANTHER" id="PTHR42939:SF1">
    <property type="entry name" value="ABC TRANSPORTER ATP-BINDING PROTEIN ALBC-RELATED"/>
    <property type="match status" value="1"/>
</dbReference>
<accession>A0ABM6Z4R3</accession>
<dbReference type="GO" id="GO:0005524">
    <property type="term" value="F:ATP binding"/>
    <property type="evidence" value="ECO:0007669"/>
    <property type="project" value="UniProtKB-KW"/>
</dbReference>
<organism evidence="6 7">
    <name type="scientific">Actinomyces lilanjuaniae</name>
    <dbReference type="NCBI Taxonomy" id="2321394"/>
    <lineage>
        <taxon>Bacteria</taxon>
        <taxon>Bacillati</taxon>
        <taxon>Actinomycetota</taxon>
        <taxon>Actinomycetes</taxon>
        <taxon>Actinomycetales</taxon>
        <taxon>Actinomycetaceae</taxon>
        <taxon>Actinomyces</taxon>
    </lineage>
</organism>
<evidence type="ECO:0000313" key="6">
    <source>
        <dbReference type="EMBL" id="AYD90055.1"/>
    </source>
</evidence>
<protein>
    <submittedName>
        <fullName evidence="6">ABC transporter ATP-binding protein</fullName>
    </submittedName>
</protein>
<name>A0ABM6Z4R3_9ACTO</name>
<dbReference type="SUPFAM" id="SSF52540">
    <property type="entry name" value="P-loop containing nucleoside triphosphate hydrolases"/>
    <property type="match status" value="1"/>
</dbReference>
<evidence type="ECO:0000256" key="2">
    <source>
        <dbReference type="ARBA" id="ARBA00022741"/>
    </source>
</evidence>
<dbReference type="EMBL" id="CP032514">
    <property type="protein sequence ID" value="AYD90055.1"/>
    <property type="molecule type" value="Genomic_DNA"/>
</dbReference>
<dbReference type="InterPro" id="IPR027417">
    <property type="entry name" value="P-loop_NTPase"/>
</dbReference>
<keyword evidence="3 6" id="KW-0067">ATP-binding</keyword>
<evidence type="ECO:0000256" key="1">
    <source>
        <dbReference type="ARBA" id="ARBA00022448"/>
    </source>
</evidence>
<proteinExistence type="predicted"/>
<gene>
    <name evidence="6" type="ORF">D5R93_08590</name>
</gene>
<evidence type="ECO:0000256" key="3">
    <source>
        <dbReference type="ARBA" id="ARBA00022840"/>
    </source>
</evidence>
<dbReference type="Pfam" id="PF00005">
    <property type="entry name" value="ABC_tran"/>
    <property type="match status" value="1"/>
</dbReference>
<keyword evidence="7" id="KW-1185">Reference proteome</keyword>
<dbReference type="Proteomes" id="UP000273001">
    <property type="component" value="Chromosome"/>
</dbReference>
<reference evidence="6 7" key="1">
    <citation type="submission" date="2018-09" db="EMBL/GenBank/DDBJ databases">
        <authorList>
            <person name="Li J."/>
        </authorList>
    </citation>
    <scope>NUCLEOTIDE SEQUENCE [LARGE SCALE GENOMIC DNA]</scope>
    <source>
        <strain evidence="6 7">2129</strain>
    </source>
</reference>
<evidence type="ECO:0000313" key="7">
    <source>
        <dbReference type="Proteomes" id="UP000273001"/>
    </source>
</evidence>
<dbReference type="SMART" id="SM00382">
    <property type="entry name" value="AAA"/>
    <property type="match status" value="1"/>
</dbReference>
<dbReference type="PANTHER" id="PTHR42939">
    <property type="entry name" value="ABC TRANSPORTER ATP-BINDING PROTEIN ALBC-RELATED"/>
    <property type="match status" value="1"/>
</dbReference>
<evidence type="ECO:0000259" key="5">
    <source>
        <dbReference type="PROSITE" id="PS50893"/>
    </source>
</evidence>
<feature type="compositionally biased region" description="Low complexity" evidence="4">
    <location>
        <begin position="188"/>
        <end position="198"/>
    </location>
</feature>
<keyword evidence="2" id="KW-0547">Nucleotide-binding</keyword>
<dbReference type="PROSITE" id="PS50893">
    <property type="entry name" value="ABC_TRANSPORTER_2"/>
    <property type="match status" value="1"/>
</dbReference>
<feature type="region of interest" description="Disordered" evidence="4">
    <location>
        <begin position="186"/>
        <end position="206"/>
    </location>
</feature>